<evidence type="ECO:0000259" key="10">
    <source>
        <dbReference type="Pfam" id="PF00909"/>
    </source>
</evidence>
<accession>U3PCH5</accession>
<evidence type="ECO:0000313" key="11">
    <source>
        <dbReference type="EMBL" id="AGW41228.1"/>
    </source>
</evidence>
<feature type="transmembrane region" description="Helical" evidence="9">
    <location>
        <begin position="305"/>
        <end position="326"/>
    </location>
</feature>
<feature type="transmembrane region" description="Helical" evidence="9">
    <location>
        <begin position="254"/>
        <end position="274"/>
    </location>
</feature>
<dbReference type="Proteomes" id="UP000016743">
    <property type="component" value="Chromosome"/>
</dbReference>
<evidence type="ECO:0000256" key="5">
    <source>
        <dbReference type="ARBA" id="ARBA00022989"/>
    </source>
</evidence>
<feature type="transmembrane region" description="Helical" evidence="9">
    <location>
        <begin position="222"/>
        <end position="242"/>
    </location>
</feature>
<evidence type="ECO:0000313" key="12">
    <source>
        <dbReference type="Proteomes" id="UP000016743"/>
    </source>
</evidence>
<gene>
    <name evidence="11" type="ORF">O159_11360</name>
</gene>
<keyword evidence="7" id="KW-0924">Ammonia transport</keyword>
<comment type="subcellular location">
    <subcellularLocation>
        <location evidence="1">Membrane</location>
        <topology evidence="1">Multi-pass membrane protein</topology>
    </subcellularLocation>
</comment>
<feature type="transmembrane region" description="Helical" evidence="9">
    <location>
        <begin position="280"/>
        <end position="298"/>
    </location>
</feature>
<dbReference type="PANTHER" id="PTHR43029">
    <property type="entry name" value="AMMONIUM TRANSPORTER MEP2"/>
    <property type="match status" value="1"/>
</dbReference>
<dbReference type="InterPro" id="IPR001905">
    <property type="entry name" value="Ammonium_transpt"/>
</dbReference>
<dbReference type="HOGENOM" id="CLU_058611_0_0_11"/>
<dbReference type="GO" id="GO:0005886">
    <property type="term" value="C:plasma membrane"/>
    <property type="evidence" value="ECO:0007669"/>
    <property type="project" value="TreeGrafter"/>
</dbReference>
<dbReference type="GO" id="GO:0008519">
    <property type="term" value="F:ammonium channel activity"/>
    <property type="evidence" value="ECO:0007669"/>
    <property type="project" value="InterPro"/>
</dbReference>
<evidence type="ECO:0000256" key="9">
    <source>
        <dbReference type="SAM" id="Phobius"/>
    </source>
</evidence>
<feature type="transmembrane region" description="Helical" evidence="9">
    <location>
        <begin position="346"/>
        <end position="366"/>
    </location>
</feature>
<evidence type="ECO:0000256" key="1">
    <source>
        <dbReference type="ARBA" id="ARBA00004141"/>
    </source>
</evidence>
<dbReference type="EMBL" id="CP006734">
    <property type="protein sequence ID" value="AGW41228.1"/>
    <property type="molecule type" value="Genomic_DNA"/>
</dbReference>
<evidence type="ECO:0000256" key="4">
    <source>
        <dbReference type="ARBA" id="ARBA00022692"/>
    </source>
</evidence>
<evidence type="ECO:0000256" key="7">
    <source>
        <dbReference type="ARBA" id="ARBA00023177"/>
    </source>
</evidence>
<keyword evidence="5 9" id="KW-1133">Transmembrane helix</keyword>
<feature type="transmembrane region" description="Helical" evidence="9">
    <location>
        <begin position="12"/>
        <end position="31"/>
    </location>
</feature>
<feature type="domain" description="Ammonium transporter AmtB-like" evidence="10">
    <location>
        <begin position="13"/>
        <end position="378"/>
    </location>
</feature>
<feature type="transmembrane region" description="Helical" evidence="9">
    <location>
        <begin position="43"/>
        <end position="71"/>
    </location>
</feature>
<dbReference type="PANTHER" id="PTHR43029:SF10">
    <property type="entry name" value="AMMONIUM TRANSPORTER MEP2"/>
    <property type="match status" value="1"/>
</dbReference>
<dbReference type="Pfam" id="PF00909">
    <property type="entry name" value="Ammonium_transp"/>
    <property type="match status" value="1"/>
</dbReference>
<dbReference type="STRING" id="1389489.O159_11360"/>
<feature type="transmembrane region" description="Helical" evidence="9">
    <location>
        <begin position="91"/>
        <end position="116"/>
    </location>
</feature>
<dbReference type="InterPro" id="IPR029020">
    <property type="entry name" value="Ammonium/urea_transptr"/>
</dbReference>
<keyword evidence="3" id="KW-0813">Transport</keyword>
<organism evidence="11 12">
    <name type="scientific">Leifsonia xyli subsp. cynodontis DSM 46306</name>
    <dbReference type="NCBI Taxonomy" id="1389489"/>
    <lineage>
        <taxon>Bacteria</taxon>
        <taxon>Bacillati</taxon>
        <taxon>Actinomycetota</taxon>
        <taxon>Actinomycetes</taxon>
        <taxon>Micrococcales</taxon>
        <taxon>Microbacteriaceae</taxon>
        <taxon>Leifsonia</taxon>
    </lineage>
</organism>
<proteinExistence type="inferred from homology"/>
<dbReference type="OrthoDB" id="4978076at2"/>
<evidence type="ECO:0000256" key="6">
    <source>
        <dbReference type="ARBA" id="ARBA00023136"/>
    </source>
</evidence>
<feature type="transmembrane region" description="Helical" evidence="9">
    <location>
        <begin position="123"/>
        <end position="144"/>
    </location>
</feature>
<dbReference type="eggNOG" id="COG0004">
    <property type="taxonomic scope" value="Bacteria"/>
</dbReference>
<name>U3PCH5_LEIXC</name>
<keyword evidence="6 9" id="KW-0472">Membrane</keyword>
<dbReference type="AlphaFoldDB" id="U3PCH5"/>
<evidence type="ECO:0000256" key="3">
    <source>
        <dbReference type="ARBA" id="ARBA00022448"/>
    </source>
</evidence>
<evidence type="ECO:0000256" key="2">
    <source>
        <dbReference type="ARBA" id="ARBA00005887"/>
    </source>
</evidence>
<sequence>MAATSQQVDALLLVVFGTLTLLAVPGLGFLSGGLGGRQGVARAVLFALAGTAVVVLLGVAGGSGTLTGQALVPHLLGHPDPWLATASKQGVYGLARAGSALALCAVAISVLGVAVASRITLRAWLLFAVLWSALVLGPVGYGVMALSDGWAVAGLGAIDFGGALLVLAAGASASGVLLACGRGEHLAPGARNLRLVAIGGALLLAGWLGLTAASEGAVDSYTALIVVNSFLASAGGCLMWLLVDRVFLRRPTIASAFCGAFSGLAAITAGSGVLTLGWSLLLGALSALACATMVDVAARARFGAAMTVIVIATVASLVGLLFPGLFASGGGMVDSGNFDLFVAQAVAGLSVLIGAFLVSAALALALRFTIGLTRVRSAADRPERDREPPAQHSDG</sequence>
<dbReference type="RefSeq" id="WP_021754675.1">
    <property type="nucleotide sequence ID" value="NC_022438.1"/>
</dbReference>
<comment type="similarity">
    <text evidence="2">Belongs to the ammonia transporter channel (TC 1.A.11.2) family.</text>
</comment>
<dbReference type="InterPro" id="IPR024041">
    <property type="entry name" value="NH4_transpt_AmtB-like_dom"/>
</dbReference>
<evidence type="ECO:0000256" key="8">
    <source>
        <dbReference type="ARBA" id="ARBA00050025"/>
    </source>
</evidence>
<reference evidence="11 12" key="1">
    <citation type="journal article" date="2013" name="Genome Announc.">
        <title>Complete Genome Sequence of Leifsonia xyli subsp. cynodontis Strain DSM46306, a Gram-Positive Bacterial Pathogen of Grasses.</title>
        <authorList>
            <person name="Monteiro-Vitorello C.B."/>
            <person name="Zerillo M.M."/>
            <person name="Van Sluys M.A."/>
            <person name="Camargo L.E."/>
            <person name="Kitajima J.P."/>
        </authorList>
    </citation>
    <scope>NUCLEOTIDE SEQUENCE [LARGE SCALE GENOMIC DNA]</scope>
    <source>
        <strain evidence="11 12">DSM 46306</strain>
    </source>
</reference>
<keyword evidence="4 9" id="KW-0812">Transmembrane</keyword>
<keyword evidence="12" id="KW-1185">Reference proteome</keyword>
<dbReference type="KEGG" id="lxy:O159_11360"/>
<feature type="transmembrane region" description="Helical" evidence="9">
    <location>
        <begin position="192"/>
        <end position="210"/>
    </location>
</feature>
<protein>
    <recommendedName>
        <fullName evidence="8">Ammonium transporter</fullName>
    </recommendedName>
</protein>
<feature type="transmembrane region" description="Helical" evidence="9">
    <location>
        <begin position="150"/>
        <end position="180"/>
    </location>
</feature>
<dbReference type="Gene3D" id="1.10.3430.10">
    <property type="entry name" value="Ammonium transporter AmtB like domains"/>
    <property type="match status" value="1"/>
</dbReference>
<dbReference type="PATRIC" id="fig|1389489.3.peg.1091"/>
<dbReference type="SUPFAM" id="SSF111352">
    <property type="entry name" value="Ammonium transporter"/>
    <property type="match status" value="1"/>
</dbReference>